<proteinExistence type="inferred from homology"/>
<keyword evidence="6 10" id="KW-0067">ATP-binding</keyword>
<dbReference type="PROSITE" id="PS00211">
    <property type="entry name" value="ABC_TRANSPORTER_1"/>
    <property type="match status" value="1"/>
</dbReference>
<feature type="domain" description="ABC transporter" evidence="9">
    <location>
        <begin position="22"/>
        <end position="256"/>
    </location>
</feature>
<dbReference type="EMBL" id="CP043875">
    <property type="protein sequence ID" value="WOF16837.1"/>
    <property type="molecule type" value="Genomic_DNA"/>
</dbReference>
<sequence>MADDDYTLKPEDLQKTNSEYILRVEDIHKTYNDSEVLKGVSFNVKKGDTIVFIGPSGTGKSTLLRCINQLTLPEKGRVWLRDEEVTNSGSRINYFRQKIGMVFQNFYLFDHLTAVRNVEIALIKVKGMDPKAAREKALYELRQVGMEEWADHYPAELSGGQAQRVSIARALAMEPDVILFDEPTSALDPELTREVLEVMKKLAQEGMTMLVVTHEMGFAKSVANEIIFMEGGKILETGTPDEILNNPTYERTRSFIGQFGGLTGD</sequence>
<evidence type="ECO:0000256" key="7">
    <source>
        <dbReference type="ARBA" id="ARBA00022970"/>
    </source>
</evidence>
<dbReference type="AlphaFoldDB" id="A0AA97FD32"/>
<dbReference type="GO" id="GO:0005524">
    <property type="term" value="F:ATP binding"/>
    <property type="evidence" value="ECO:0007669"/>
    <property type="project" value="UniProtKB-KW"/>
</dbReference>
<dbReference type="Proteomes" id="UP001301797">
    <property type="component" value="Chromosome"/>
</dbReference>
<keyword evidence="5" id="KW-0547">Nucleotide-binding</keyword>
<dbReference type="GO" id="GO:0016887">
    <property type="term" value="F:ATP hydrolysis activity"/>
    <property type="evidence" value="ECO:0007669"/>
    <property type="project" value="InterPro"/>
</dbReference>
<dbReference type="InterPro" id="IPR003439">
    <property type="entry name" value="ABC_transporter-like_ATP-bd"/>
</dbReference>
<evidence type="ECO:0000256" key="3">
    <source>
        <dbReference type="ARBA" id="ARBA00022448"/>
    </source>
</evidence>
<dbReference type="PANTHER" id="PTHR43166:SF9">
    <property type="entry name" value="GLUTAMATE_ASPARTATE IMPORT ATP-BINDING PROTEIN GLTL"/>
    <property type="match status" value="1"/>
</dbReference>
<dbReference type="SMART" id="SM00382">
    <property type="entry name" value="AAA"/>
    <property type="match status" value="1"/>
</dbReference>
<dbReference type="RefSeq" id="WP_317136273.1">
    <property type="nucleotide sequence ID" value="NZ_CP043875.1"/>
</dbReference>
<dbReference type="InterPro" id="IPR027417">
    <property type="entry name" value="P-loop_NTPase"/>
</dbReference>
<dbReference type="InterPro" id="IPR017871">
    <property type="entry name" value="ABC_transporter-like_CS"/>
</dbReference>
<reference evidence="10 11" key="1">
    <citation type="submission" date="2019-09" db="EMBL/GenBank/DDBJ databases">
        <title>The complete genome of Methanoplanus sp. FWC-SCC4.</title>
        <authorList>
            <person name="Chen S.-C."/>
            <person name="Zhou Y.-Z."/>
            <person name="Lai M.-C."/>
        </authorList>
    </citation>
    <scope>NUCLEOTIDE SEQUENCE [LARGE SCALE GENOMIC DNA]</scope>
    <source>
        <strain evidence="10 11">FWC-SCC4</strain>
    </source>
</reference>
<evidence type="ECO:0000256" key="1">
    <source>
        <dbReference type="ARBA" id="ARBA00004202"/>
    </source>
</evidence>
<dbReference type="CDD" id="cd03262">
    <property type="entry name" value="ABC_HisP_GlnQ"/>
    <property type="match status" value="1"/>
</dbReference>
<evidence type="ECO:0000313" key="11">
    <source>
        <dbReference type="Proteomes" id="UP001301797"/>
    </source>
</evidence>
<evidence type="ECO:0000256" key="4">
    <source>
        <dbReference type="ARBA" id="ARBA00022475"/>
    </source>
</evidence>
<name>A0AA97FD32_9EURY</name>
<evidence type="ECO:0000256" key="8">
    <source>
        <dbReference type="ARBA" id="ARBA00023136"/>
    </source>
</evidence>
<evidence type="ECO:0000256" key="2">
    <source>
        <dbReference type="ARBA" id="ARBA00005417"/>
    </source>
</evidence>
<dbReference type="GO" id="GO:0005886">
    <property type="term" value="C:plasma membrane"/>
    <property type="evidence" value="ECO:0007669"/>
    <property type="project" value="UniProtKB-SubCell"/>
</dbReference>
<comment type="similarity">
    <text evidence="2">Belongs to the ABC transporter superfamily.</text>
</comment>
<dbReference type="PROSITE" id="PS50893">
    <property type="entry name" value="ABC_TRANSPORTER_2"/>
    <property type="match status" value="1"/>
</dbReference>
<dbReference type="InterPro" id="IPR030679">
    <property type="entry name" value="ABC_ATPase_HisP-typ"/>
</dbReference>
<dbReference type="KEGG" id="mefw:F1737_09115"/>
<keyword evidence="4" id="KW-1003">Cell membrane</keyword>
<accession>A0AA97FD32</accession>
<gene>
    <name evidence="10" type="ORF">F1737_09115</name>
</gene>
<keyword evidence="8" id="KW-0472">Membrane</keyword>
<dbReference type="FunFam" id="3.40.50.300:FF:000020">
    <property type="entry name" value="Amino acid ABC transporter ATP-binding component"/>
    <property type="match status" value="1"/>
</dbReference>
<dbReference type="InterPro" id="IPR050086">
    <property type="entry name" value="MetN_ABC_transporter-like"/>
</dbReference>
<evidence type="ECO:0000256" key="6">
    <source>
        <dbReference type="ARBA" id="ARBA00022840"/>
    </source>
</evidence>
<dbReference type="GO" id="GO:0015424">
    <property type="term" value="F:ABC-type amino acid transporter activity"/>
    <property type="evidence" value="ECO:0007669"/>
    <property type="project" value="InterPro"/>
</dbReference>
<dbReference type="Gene3D" id="3.40.50.300">
    <property type="entry name" value="P-loop containing nucleotide triphosphate hydrolases"/>
    <property type="match status" value="1"/>
</dbReference>
<dbReference type="GeneID" id="85230323"/>
<keyword evidence="11" id="KW-1185">Reference proteome</keyword>
<keyword evidence="7" id="KW-0029">Amino-acid transport</keyword>
<protein>
    <submittedName>
        <fullName evidence="10">Amino acid ABC transporter ATP-binding protein</fullName>
    </submittedName>
</protein>
<comment type="subcellular location">
    <subcellularLocation>
        <location evidence="1">Cell membrane</location>
        <topology evidence="1">Peripheral membrane protein</topology>
    </subcellularLocation>
</comment>
<dbReference type="PIRSF" id="PIRSF039085">
    <property type="entry name" value="ABC_ATPase_HisP"/>
    <property type="match status" value="1"/>
</dbReference>
<organism evidence="10 11">
    <name type="scientific">Methanochimaera problematica</name>
    <dbReference type="NCBI Taxonomy" id="2609417"/>
    <lineage>
        <taxon>Archaea</taxon>
        <taxon>Methanobacteriati</taxon>
        <taxon>Methanobacteriota</taxon>
        <taxon>Stenosarchaea group</taxon>
        <taxon>Methanomicrobia</taxon>
        <taxon>Methanomicrobiales</taxon>
        <taxon>Methanomicrobiaceae</taxon>
        <taxon>Methanochimaera</taxon>
    </lineage>
</organism>
<dbReference type="PANTHER" id="PTHR43166">
    <property type="entry name" value="AMINO ACID IMPORT ATP-BINDING PROTEIN"/>
    <property type="match status" value="1"/>
</dbReference>
<dbReference type="SUPFAM" id="SSF52540">
    <property type="entry name" value="P-loop containing nucleoside triphosphate hydrolases"/>
    <property type="match status" value="1"/>
</dbReference>
<evidence type="ECO:0000313" key="10">
    <source>
        <dbReference type="EMBL" id="WOF16837.1"/>
    </source>
</evidence>
<dbReference type="Pfam" id="PF00005">
    <property type="entry name" value="ABC_tran"/>
    <property type="match status" value="1"/>
</dbReference>
<dbReference type="InterPro" id="IPR003593">
    <property type="entry name" value="AAA+_ATPase"/>
</dbReference>
<evidence type="ECO:0000256" key="5">
    <source>
        <dbReference type="ARBA" id="ARBA00022741"/>
    </source>
</evidence>
<keyword evidence="3" id="KW-0813">Transport</keyword>
<evidence type="ECO:0000259" key="9">
    <source>
        <dbReference type="PROSITE" id="PS50893"/>
    </source>
</evidence>